<sequence>MFSGSVLIVDDSRAVQLVVSNYLREAGVVDIQTAASVEAATRIILTAKPSIAHVHAIEVTEIQDRLVRLEDMGMGGRR</sequence>
<name>A0A917I5H9_9HYPH</name>
<accession>A0A917I5H9</accession>
<dbReference type="Proteomes" id="UP000603912">
    <property type="component" value="Unassembled WGS sequence"/>
</dbReference>
<reference evidence="1" key="2">
    <citation type="submission" date="2020-09" db="EMBL/GenBank/DDBJ databases">
        <authorList>
            <person name="Sun Q."/>
            <person name="Zhou Y."/>
        </authorList>
    </citation>
    <scope>NUCLEOTIDE SEQUENCE</scope>
    <source>
        <strain evidence="1">CGMCC 1.12214</strain>
    </source>
</reference>
<comment type="caution">
    <text evidence="1">The sequence shown here is derived from an EMBL/GenBank/DDBJ whole genome shotgun (WGS) entry which is preliminary data.</text>
</comment>
<dbReference type="AlphaFoldDB" id="A0A917I5H9"/>
<proteinExistence type="predicted"/>
<dbReference type="Gene3D" id="3.40.50.2300">
    <property type="match status" value="1"/>
</dbReference>
<dbReference type="SUPFAM" id="SSF52172">
    <property type="entry name" value="CheY-like"/>
    <property type="match status" value="1"/>
</dbReference>
<evidence type="ECO:0000313" key="2">
    <source>
        <dbReference type="Proteomes" id="UP000603912"/>
    </source>
</evidence>
<keyword evidence="2" id="KW-1185">Reference proteome</keyword>
<evidence type="ECO:0000313" key="1">
    <source>
        <dbReference type="EMBL" id="GGH12547.1"/>
    </source>
</evidence>
<gene>
    <name evidence="1" type="ORF">GCM10007036_10470</name>
</gene>
<dbReference type="EMBL" id="BMES01000001">
    <property type="protein sequence ID" value="GGH12547.1"/>
    <property type="molecule type" value="Genomic_DNA"/>
</dbReference>
<dbReference type="InterPro" id="IPR011006">
    <property type="entry name" value="CheY-like_superfamily"/>
</dbReference>
<evidence type="ECO:0008006" key="3">
    <source>
        <dbReference type="Google" id="ProtNLM"/>
    </source>
</evidence>
<reference evidence="1" key="1">
    <citation type="journal article" date="2014" name="Int. J. Syst. Evol. Microbiol.">
        <title>Complete genome sequence of Corynebacterium casei LMG S-19264T (=DSM 44701T), isolated from a smear-ripened cheese.</title>
        <authorList>
            <consortium name="US DOE Joint Genome Institute (JGI-PGF)"/>
            <person name="Walter F."/>
            <person name="Albersmeier A."/>
            <person name="Kalinowski J."/>
            <person name="Ruckert C."/>
        </authorList>
    </citation>
    <scope>NUCLEOTIDE SEQUENCE</scope>
    <source>
        <strain evidence="1">CGMCC 1.12214</strain>
    </source>
</reference>
<protein>
    <recommendedName>
        <fullName evidence="3">Response regulatory domain-containing protein</fullName>
    </recommendedName>
</protein>
<organism evidence="1 2">
    <name type="scientific">Alsobacter metallidurans</name>
    <dbReference type="NCBI Taxonomy" id="340221"/>
    <lineage>
        <taxon>Bacteria</taxon>
        <taxon>Pseudomonadati</taxon>
        <taxon>Pseudomonadota</taxon>
        <taxon>Alphaproteobacteria</taxon>
        <taxon>Hyphomicrobiales</taxon>
        <taxon>Alsobacteraceae</taxon>
        <taxon>Alsobacter</taxon>
    </lineage>
</organism>